<sequence length="73" mass="8379">MHNYNFVIVFLSSLVEQPEDVKELRCAGVLSNELGSDKEMENLFNKLNVLLVPETAAFALIRDQIEVHFKSKR</sequence>
<protein>
    <submittedName>
        <fullName evidence="1">Uncharacterized protein</fullName>
    </submittedName>
</protein>
<evidence type="ECO:0000313" key="1">
    <source>
        <dbReference type="EMBL" id="KHN44073.1"/>
    </source>
</evidence>
<accession>A0A0B2SGW5</accession>
<dbReference type="InterPro" id="IPR004158">
    <property type="entry name" value="DUF247_pln"/>
</dbReference>
<gene>
    <name evidence="1" type="ORF">glysoja_031673</name>
</gene>
<dbReference type="Pfam" id="PF03140">
    <property type="entry name" value="DUF247"/>
    <property type="match status" value="1"/>
</dbReference>
<dbReference type="AlphaFoldDB" id="A0A0B2SGW5"/>
<reference evidence="1" key="1">
    <citation type="submission" date="2014-07" db="EMBL/GenBank/DDBJ databases">
        <title>Identification of a novel salt tolerance gene in wild soybean by whole-genome sequencing.</title>
        <authorList>
            <person name="Lam H.-M."/>
            <person name="Qi X."/>
            <person name="Li M.-W."/>
            <person name="Liu X."/>
            <person name="Xie M."/>
            <person name="Ni M."/>
            <person name="Xu X."/>
        </authorList>
    </citation>
    <scope>NUCLEOTIDE SEQUENCE [LARGE SCALE GENOMIC DNA]</scope>
    <source>
        <tissue evidence="1">Root</tissue>
    </source>
</reference>
<dbReference type="Proteomes" id="UP000053555">
    <property type="component" value="Unassembled WGS sequence"/>
</dbReference>
<dbReference type="EMBL" id="KN643366">
    <property type="protein sequence ID" value="KHN44073.1"/>
    <property type="molecule type" value="Genomic_DNA"/>
</dbReference>
<name>A0A0B2SGW5_GLYSO</name>
<organism evidence="1">
    <name type="scientific">Glycine soja</name>
    <name type="common">Wild soybean</name>
    <dbReference type="NCBI Taxonomy" id="3848"/>
    <lineage>
        <taxon>Eukaryota</taxon>
        <taxon>Viridiplantae</taxon>
        <taxon>Streptophyta</taxon>
        <taxon>Embryophyta</taxon>
        <taxon>Tracheophyta</taxon>
        <taxon>Spermatophyta</taxon>
        <taxon>Magnoliopsida</taxon>
        <taxon>eudicotyledons</taxon>
        <taxon>Gunneridae</taxon>
        <taxon>Pentapetalae</taxon>
        <taxon>rosids</taxon>
        <taxon>fabids</taxon>
        <taxon>Fabales</taxon>
        <taxon>Fabaceae</taxon>
        <taxon>Papilionoideae</taxon>
        <taxon>50 kb inversion clade</taxon>
        <taxon>NPAAA clade</taxon>
        <taxon>indigoferoid/millettioid clade</taxon>
        <taxon>Phaseoleae</taxon>
        <taxon>Glycine</taxon>
        <taxon>Glycine subgen. Soja</taxon>
    </lineage>
</organism>
<proteinExistence type="predicted"/>